<dbReference type="InterPro" id="IPR025392">
    <property type="entry name" value="DUF4124"/>
</dbReference>
<sequence>MIIRGMLLLVFGLWLASAAAAGPVRFYKWVDAQGRVHYSDTVPPAAAGQQREVKSSSGQTLQTIEPPPTRQQLEAEQRAHEMARQAERRRRVQEEYDKTLLLTFSSVQEIKAARDDRLQAITAQIKLIQERLDKLERRLQVQRRRAVRIERTGQRDPTPVYAEILQLQRHIDENDVFIERKLQERERIRQEFARDLARYRELMAAEGRREAPERLDKP</sequence>
<feature type="region of interest" description="Disordered" evidence="2">
    <location>
        <begin position="44"/>
        <end position="71"/>
    </location>
</feature>
<gene>
    <name evidence="4" type="ORF">NB231_11199</name>
</gene>
<feature type="coiled-coil region" evidence="1">
    <location>
        <begin position="118"/>
        <end position="152"/>
    </location>
</feature>
<keyword evidence="5" id="KW-1185">Reference proteome</keyword>
<dbReference type="eggNOG" id="COG2433">
    <property type="taxonomic scope" value="Bacteria"/>
</dbReference>
<evidence type="ECO:0000313" key="4">
    <source>
        <dbReference type="EMBL" id="EAR20839.1"/>
    </source>
</evidence>
<protein>
    <recommendedName>
        <fullName evidence="3">DUF4124 domain-containing protein</fullName>
    </recommendedName>
</protein>
<keyword evidence="1" id="KW-0175">Coiled coil</keyword>
<dbReference type="STRING" id="314278.NB231_11199"/>
<name>A4BU18_9GAMM</name>
<dbReference type="OrthoDB" id="7064973at2"/>
<dbReference type="EMBL" id="AAOF01000016">
    <property type="protein sequence ID" value="EAR20839.1"/>
    <property type="molecule type" value="Genomic_DNA"/>
</dbReference>
<comment type="caution">
    <text evidence="4">The sequence shown here is derived from an EMBL/GenBank/DDBJ whole genome shotgun (WGS) entry which is preliminary data.</text>
</comment>
<proteinExistence type="predicted"/>
<dbReference type="Proteomes" id="UP000003374">
    <property type="component" value="Unassembled WGS sequence"/>
</dbReference>
<dbReference type="Pfam" id="PF13511">
    <property type="entry name" value="DUF4124"/>
    <property type="match status" value="1"/>
</dbReference>
<evidence type="ECO:0000313" key="5">
    <source>
        <dbReference type="Proteomes" id="UP000003374"/>
    </source>
</evidence>
<reference evidence="4 5" key="1">
    <citation type="submission" date="2006-02" db="EMBL/GenBank/DDBJ databases">
        <authorList>
            <person name="Waterbury J."/>
            <person name="Ferriera S."/>
            <person name="Johnson J."/>
            <person name="Kravitz S."/>
            <person name="Halpern A."/>
            <person name="Remington K."/>
            <person name="Beeson K."/>
            <person name="Tran B."/>
            <person name="Rogers Y.-H."/>
            <person name="Friedman R."/>
            <person name="Venter J.C."/>
        </authorList>
    </citation>
    <scope>NUCLEOTIDE SEQUENCE [LARGE SCALE GENOMIC DNA]</scope>
    <source>
        <strain evidence="4 5">Nb-231</strain>
    </source>
</reference>
<dbReference type="RefSeq" id="WP_005002577.1">
    <property type="nucleotide sequence ID" value="NZ_CH672427.1"/>
</dbReference>
<evidence type="ECO:0000259" key="3">
    <source>
        <dbReference type="Pfam" id="PF13511"/>
    </source>
</evidence>
<feature type="domain" description="DUF4124" evidence="3">
    <location>
        <begin position="13"/>
        <end position="68"/>
    </location>
</feature>
<evidence type="ECO:0000256" key="1">
    <source>
        <dbReference type="SAM" id="Coils"/>
    </source>
</evidence>
<dbReference type="AlphaFoldDB" id="A4BU18"/>
<accession>A4BU18</accession>
<dbReference type="HOGENOM" id="CLU_094869_0_0_6"/>
<organism evidence="4 5">
    <name type="scientific">Nitrococcus mobilis Nb-231</name>
    <dbReference type="NCBI Taxonomy" id="314278"/>
    <lineage>
        <taxon>Bacteria</taxon>
        <taxon>Pseudomonadati</taxon>
        <taxon>Pseudomonadota</taxon>
        <taxon>Gammaproteobacteria</taxon>
        <taxon>Chromatiales</taxon>
        <taxon>Ectothiorhodospiraceae</taxon>
        <taxon>Nitrococcus</taxon>
    </lineage>
</organism>
<evidence type="ECO:0000256" key="2">
    <source>
        <dbReference type="SAM" id="MobiDB-lite"/>
    </source>
</evidence>